<dbReference type="Proteomes" id="UP000037660">
    <property type="component" value="Unassembled WGS sequence"/>
</dbReference>
<sequence length="565" mass="57558">MRPALALPLTLGLAGLLAACGGDDGEPPLPQLGPATGASLRGCASLAGFSFANTTVTAATDVAAGTLTVAGTPVPAHCRVTGTMFSRTGVNGNYAIGFEARLPAAWNGRFFHQVNGGTDGSVATATGAVNGGGGLTNALKLGFAVVSSDAGHNGAQNAAGTANFGNDPQARLDYGYQAVGKVGPMAKALILAGYGKGPDRSYIGGCSNGGRHTLVAASRYPDQYDGYLVGNAGFNLPKAATANIGGYQRYLTLASTPGDASTGFTAAERTLVSNAVLARCDALDGATDGLVQDTTACQATFDLARDVPTCTGARDGSCLTAAQKTTIAGIFSGVTTSNGTKVYASWPWDNGLQTGGWSFWKFVVPSILDSVAVGQIFQSPPEDAATFVGPVFAATASVDQMVARINATAGAFTESAMSFMTPPNPSDLSQLKGRGAKVMVYHGTADPIFSADDTTAWYEALRRANGGNAGDFARYYRVPGMNHCSGGPATDQFDMLSPLVAWVEQGQVPGAVTASARGAGNAGGVNADLPASWSATRTRPLCPYPQVARYRGTGSLEDAASFSCQ</sequence>
<name>A0A0K8P176_PISS1</name>
<dbReference type="Gene3D" id="3.40.50.1820">
    <property type="entry name" value="alpha/beta hydrolase"/>
    <property type="match status" value="2"/>
</dbReference>
<dbReference type="EMBL" id="BBYR01000030">
    <property type="protein sequence ID" value="GAP35925.1"/>
    <property type="molecule type" value="Genomic_DNA"/>
</dbReference>
<dbReference type="SUPFAM" id="SSF53474">
    <property type="entry name" value="alpha/beta-Hydrolases"/>
    <property type="match status" value="1"/>
</dbReference>
<dbReference type="PANTHER" id="PTHR33938">
    <property type="entry name" value="FERULOYL ESTERASE B-RELATED"/>
    <property type="match status" value="1"/>
</dbReference>
<evidence type="ECO:0000256" key="1">
    <source>
        <dbReference type="ARBA" id="ARBA00006249"/>
    </source>
</evidence>
<reference evidence="9 10" key="2">
    <citation type="journal article" date="2016" name="Science">
        <title>A bacterium that degrades and assimilates poly(ethylene terephthalate).</title>
        <authorList>
            <person name="Yoshida S."/>
            <person name="Hiraga K."/>
            <person name="Takehana T."/>
            <person name="Taniguchi I."/>
            <person name="Yamaji H."/>
            <person name="Maeda Y."/>
            <person name="Toyohara K."/>
            <person name="Miyamoto K."/>
            <person name="Kimura Y."/>
            <person name="Oda K."/>
        </authorList>
    </citation>
    <scope>NUCLEOTIDE SEQUENCE [LARGE SCALE GENOMIC DNA]</scope>
    <source>
        <strain evidence="10">NBRC 110686 / TISTR 2288 / 201-F6</strain>
    </source>
</reference>
<gene>
    <name evidence="9" type="ORF">ISF6_1765</name>
</gene>
<comment type="caution">
    <text evidence="9">The sequence shown here is derived from an EMBL/GenBank/DDBJ whole genome shotgun (WGS) entry which is preliminary data.</text>
</comment>
<dbReference type="PROSITE" id="PS51257">
    <property type="entry name" value="PROKAR_LIPOPROTEIN"/>
    <property type="match status" value="1"/>
</dbReference>
<keyword evidence="3" id="KW-0479">Metal-binding</keyword>
<keyword evidence="5" id="KW-0378">Hydrolase</keyword>
<evidence type="ECO:0000256" key="2">
    <source>
        <dbReference type="ARBA" id="ARBA00022487"/>
    </source>
</evidence>
<organism evidence="9 10">
    <name type="scientific">Piscinibacter sakaiensis</name>
    <name type="common">Ideonella sakaiensis</name>
    <dbReference type="NCBI Taxonomy" id="1547922"/>
    <lineage>
        <taxon>Bacteria</taxon>
        <taxon>Pseudomonadati</taxon>
        <taxon>Pseudomonadota</taxon>
        <taxon>Betaproteobacteria</taxon>
        <taxon>Burkholderiales</taxon>
        <taxon>Sphaerotilaceae</taxon>
        <taxon>Piscinibacter</taxon>
    </lineage>
</organism>
<accession>A0A0K8P176</accession>
<proteinExistence type="inferred from homology"/>
<evidence type="ECO:0000256" key="4">
    <source>
        <dbReference type="ARBA" id="ARBA00022729"/>
    </source>
</evidence>
<dbReference type="InterPro" id="IPR029058">
    <property type="entry name" value="AB_hydrolase_fold"/>
</dbReference>
<feature type="signal peptide" evidence="8">
    <location>
        <begin position="1"/>
        <end position="18"/>
    </location>
</feature>
<dbReference type="PANTHER" id="PTHR33938:SF15">
    <property type="entry name" value="FERULOYL ESTERASE B-RELATED"/>
    <property type="match status" value="1"/>
</dbReference>
<dbReference type="Pfam" id="PF07519">
    <property type="entry name" value="Tannase"/>
    <property type="match status" value="1"/>
</dbReference>
<evidence type="ECO:0000256" key="8">
    <source>
        <dbReference type="SAM" id="SignalP"/>
    </source>
</evidence>
<comment type="similarity">
    <text evidence="1">Belongs to the tannase family.</text>
</comment>
<protein>
    <submittedName>
        <fullName evidence="9">Chlorogenate esterase</fullName>
    </submittedName>
</protein>
<feature type="chain" id="PRO_5005513606" evidence="8">
    <location>
        <begin position="19"/>
        <end position="565"/>
    </location>
</feature>
<evidence type="ECO:0000256" key="6">
    <source>
        <dbReference type="ARBA" id="ARBA00022837"/>
    </source>
</evidence>
<keyword evidence="4 8" id="KW-0732">Signal</keyword>
<dbReference type="RefSeq" id="WP_054019954.1">
    <property type="nucleotide sequence ID" value="NZ_BBYR01000030.1"/>
</dbReference>
<evidence type="ECO:0000313" key="10">
    <source>
        <dbReference type="Proteomes" id="UP000037660"/>
    </source>
</evidence>
<keyword evidence="10" id="KW-1185">Reference proteome</keyword>
<dbReference type="InterPro" id="IPR011118">
    <property type="entry name" value="Tannase/feruloyl_esterase"/>
</dbReference>
<dbReference type="AlphaFoldDB" id="A0A0K8P176"/>
<dbReference type="OrthoDB" id="7062032at2"/>
<evidence type="ECO:0000256" key="3">
    <source>
        <dbReference type="ARBA" id="ARBA00022723"/>
    </source>
</evidence>
<evidence type="ECO:0000313" key="9">
    <source>
        <dbReference type="EMBL" id="GAP35925.1"/>
    </source>
</evidence>
<keyword evidence="6" id="KW-0106">Calcium</keyword>
<reference evidence="10" key="1">
    <citation type="submission" date="2015-07" db="EMBL/GenBank/DDBJ databases">
        <title>Discovery of a poly(ethylene terephthalate assimilation.</title>
        <authorList>
            <person name="Yoshida S."/>
            <person name="Hiraga K."/>
            <person name="Takehana T."/>
            <person name="Taniguchi I."/>
            <person name="Yamaji H."/>
            <person name="Maeda Y."/>
            <person name="Toyohara K."/>
            <person name="Miyamoto K."/>
            <person name="Kimura Y."/>
            <person name="Oda K."/>
        </authorList>
    </citation>
    <scope>NUCLEOTIDE SEQUENCE [LARGE SCALE GENOMIC DNA]</scope>
    <source>
        <strain evidence="10">NBRC 110686 / TISTR 2288 / 201-F6</strain>
    </source>
</reference>
<evidence type="ECO:0000256" key="7">
    <source>
        <dbReference type="ARBA" id="ARBA00023157"/>
    </source>
</evidence>
<keyword evidence="2" id="KW-0719">Serine esterase</keyword>
<dbReference type="GO" id="GO:0046872">
    <property type="term" value="F:metal ion binding"/>
    <property type="evidence" value="ECO:0007669"/>
    <property type="project" value="UniProtKB-KW"/>
</dbReference>
<dbReference type="STRING" id="1547922.ISF6_1765"/>
<dbReference type="GO" id="GO:0052689">
    <property type="term" value="F:carboxylic ester hydrolase activity"/>
    <property type="evidence" value="ECO:0007669"/>
    <property type="project" value="UniProtKB-KW"/>
</dbReference>
<evidence type="ECO:0000256" key="5">
    <source>
        <dbReference type="ARBA" id="ARBA00022801"/>
    </source>
</evidence>
<keyword evidence="7" id="KW-1015">Disulfide bond</keyword>